<evidence type="ECO:0000256" key="1">
    <source>
        <dbReference type="ARBA" id="ARBA00022490"/>
    </source>
</evidence>
<dbReference type="PANTHER" id="PTHR30111">
    <property type="entry name" value="33 KDA CHAPERONIN"/>
    <property type="match status" value="1"/>
</dbReference>
<organism evidence="6 7">
    <name type="scientific">Oceanobacillus neutriphilus</name>
    <dbReference type="NCBI Taxonomy" id="531815"/>
    <lineage>
        <taxon>Bacteria</taxon>
        <taxon>Bacillati</taxon>
        <taxon>Bacillota</taxon>
        <taxon>Bacilli</taxon>
        <taxon>Bacillales</taxon>
        <taxon>Bacillaceae</taxon>
        <taxon>Oceanobacillus</taxon>
    </lineage>
</organism>
<keyword evidence="5" id="KW-0676">Redox-active center</keyword>
<name>A0ABQ2NW09_9BACI</name>
<evidence type="ECO:0000313" key="6">
    <source>
        <dbReference type="EMBL" id="GGP11939.1"/>
    </source>
</evidence>
<dbReference type="Gene3D" id="3.90.1280.10">
    <property type="entry name" value="HSP33 redox switch-like"/>
    <property type="match status" value="1"/>
</dbReference>
<evidence type="ECO:0000256" key="5">
    <source>
        <dbReference type="ARBA" id="ARBA00023284"/>
    </source>
</evidence>
<reference evidence="7" key="1">
    <citation type="journal article" date="2019" name="Int. J. Syst. Evol. Microbiol.">
        <title>The Global Catalogue of Microorganisms (GCM) 10K type strain sequencing project: providing services to taxonomists for standard genome sequencing and annotation.</title>
        <authorList>
            <consortium name="The Broad Institute Genomics Platform"/>
            <consortium name="The Broad Institute Genome Sequencing Center for Infectious Disease"/>
            <person name="Wu L."/>
            <person name="Ma J."/>
        </authorList>
    </citation>
    <scope>NUCLEOTIDE SEQUENCE [LARGE SCALE GENOMIC DNA]</scope>
    <source>
        <strain evidence="7">CGMCC 1.7693</strain>
    </source>
</reference>
<evidence type="ECO:0000313" key="7">
    <source>
        <dbReference type="Proteomes" id="UP000641206"/>
    </source>
</evidence>
<keyword evidence="1" id="KW-0963">Cytoplasm</keyword>
<dbReference type="EMBL" id="BMLW01000007">
    <property type="protein sequence ID" value="GGP11939.1"/>
    <property type="molecule type" value="Genomic_DNA"/>
</dbReference>
<dbReference type="PIRSF" id="PIRSF005261">
    <property type="entry name" value="Heat_shock_Hsp33"/>
    <property type="match status" value="1"/>
</dbReference>
<evidence type="ECO:0008006" key="8">
    <source>
        <dbReference type="Google" id="ProtNLM"/>
    </source>
</evidence>
<dbReference type="InterPro" id="IPR016153">
    <property type="entry name" value="Heat_shock_Hsp33_N"/>
</dbReference>
<comment type="caution">
    <text evidence="6">The sequence shown here is derived from an EMBL/GenBank/DDBJ whole genome shotgun (WGS) entry which is preliminary data.</text>
</comment>
<dbReference type="InterPro" id="IPR016154">
    <property type="entry name" value="Heat_shock_Hsp33_C"/>
</dbReference>
<protein>
    <recommendedName>
        <fullName evidence="8">Hsp33 family molecular chaperone HslO</fullName>
    </recommendedName>
</protein>
<keyword evidence="3" id="KW-1015">Disulfide bond</keyword>
<sequence>MTNEIIRALVLDKSIRLYFTDNTKVLQEIMELSKIKDKVCYLALAKSVSIMSLLSVTLKTNERISAVITLTNQKQKIYADTDAAGNVRGYVNQALLEAHQQQNSDQSLQEFIGPNASIRMMKGFEMNQFTGITDMSYQNMDDDFAYYFKQSEQTDTMLQTNMEFDNNHFLIKSYGIYAQALPGTKEGSLEYVREQFAAENLAPLLLEMNDAEIEKELNQRFNNSKVMERKSIQFTCHCSKEMFYGFLFSLSDEELQKAIDLNISIDTKCHICGRQYTFSPSEIKTLLQTR</sequence>
<dbReference type="PANTHER" id="PTHR30111:SF1">
    <property type="entry name" value="33 KDA CHAPERONIN"/>
    <property type="match status" value="1"/>
</dbReference>
<dbReference type="InterPro" id="IPR000397">
    <property type="entry name" value="Heat_shock_Hsp33"/>
</dbReference>
<dbReference type="SUPFAM" id="SSF64397">
    <property type="entry name" value="Hsp33 domain"/>
    <property type="match status" value="1"/>
</dbReference>
<keyword evidence="2" id="KW-0862">Zinc</keyword>
<dbReference type="SUPFAM" id="SSF118352">
    <property type="entry name" value="HSP33 redox switch-like"/>
    <property type="match status" value="1"/>
</dbReference>
<accession>A0ABQ2NW09</accession>
<evidence type="ECO:0000256" key="2">
    <source>
        <dbReference type="ARBA" id="ARBA00022833"/>
    </source>
</evidence>
<evidence type="ECO:0000256" key="3">
    <source>
        <dbReference type="ARBA" id="ARBA00023157"/>
    </source>
</evidence>
<dbReference type="Gene3D" id="3.55.30.10">
    <property type="entry name" value="Hsp33 domain"/>
    <property type="match status" value="1"/>
</dbReference>
<proteinExistence type="predicted"/>
<keyword evidence="4" id="KW-0143">Chaperone</keyword>
<keyword evidence="7" id="KW-1185">Reference proteome</keyword>
<dbReference type="Proteomes" id="UP000641206">
    <property type="component" value="Unassembled WGS sequence"/>
</dbReference>
<evidence type="ECO:0000256" key="4">
    <source>
        <dbReference type="ARBA" id="ARBA00023186"/>
    </source>
</evidence>
<dbReference type="RefSeq" id="WP_077604847.1">
    <property type="nucleotide sequence ID" value="NZ_BMLW01000007.1"/>
</dbReference>
<dbReference type="Pfam" id="PF01430">
    <property type="entry name" value="HSP33"/>
    <property type="match status" value="1"/>
</dbReference>
<gene>
    <name evidence="6" type="ORF">GCM10011346_25950</name>
</gene>